<comment type="caution">
    <text evidence="2">The sequence shown here is derived from an EMBL/GenBank/DDBJ whole genome shotgun (WGS) entry which is preliminary data.</text>
</comment>
<proteinExistence type="predicted"/>
<name>A0AAW0XMI3_CHEQU</name>
<evidence type="ECO:0000313" key="2">
    <source>
        <dbReference type="EMBL" id="KAK8745072.1"/>
    </source>
</evidence>
<dbReference type="Proteomes" id="UP001445076">
    <property type="component" value="Unassembled WGS sequence"/>
</dbReference>
<reference evidence="2 3" key="1">
    <citation type="journal article" date="2024" name="BMC Genomics">
        <title>Genome assembly of redclaw crayfish (Cherax quadricarinatus) provides insights into its immune adaptation and hypoxia tolerance.</title>
        <authorList>
            <person name="Liu Z."/>
            <person name="Zheng J."/>
            <person name="Li H."/>
            <person name="Fang K."/>
            <person name="Wang S."/>
            <person name="He J."/>
            <person name="Zhou D."/>
            <person name="Weng S."/>
            <person name="Chi M."/>
            <person name="Gu Z."/>
            <person name="He J."/>
            <person name="Li F."/>
            <person name="Wang M."/>
        </authorList>
    </citation>
    <scope>NUCLEOTIDE SEQUENCE [LARGE SCALE GENOMIC DNA]</scope>
    <source>
        <strain evidence="2">ZL_2023a</strain>
    </source>
</reference>
<keyword evidence="3" id="KW-1185">Reference proteome</keyword>
<protein>
    <submittedName>
        <fullName evidence="2">Uncharacterized protein</fullName>
    </submittedName>
</protein>
<feature type="chain" id="PRO_5043553261" evidence="1">
    <location>
        <begin position="25"/>
        <end position="303"/>
    </location>
</feature>
<feature type="non-terminal residue" evidence="2">
    <location>
        <position position="303"/>
    </location>
</feature>
<evidence type="ECO:0000313" key="3">
    <source>
        <dbReference type="Proteomes" id="UP001445076"/>
    </source>
</evidence>
<dbReference type="AlphaFoldDB" id="A0AAW0XMI3"/>
<dbReference type="EMBL" id="JARKIK010000020">
    <property type="protein sequence ID" value="KAK8745072.1"/>
    <property type="molecule type" value="Genomic_DNA"/>
</dbReference>
<evidence type="ECO:0000256" key="1">
    <source>
        <dbReference type="SAM" id="SignalP"/>
    </source>
</evidence>
<gene>
    <name evidence="2" type="ORF">OTU49_000444</name>
</gene>
<keyword evidence="1" id="KW-0732">Signal</keyword>
<sequence>MMITIWMLLSTVLSVALMAQDASGAALQGQPRQHRHHRRRDQLARLQDTVDNLLLRQEIDHILLTNLQREVEELREGKSDEHLKAAASSGAETPFAASVRMMETEGRALAALGERVAEMRETMTETLQTEKHRDDITQLKQEVTYLRSEVQRLKSSRASESEASAAHAHAHEQREAVTVAWVADSIRHLQDSVADLQQSFNISQAMHDKQEVESRLLVVTKDVSALRGTLAAVTSKAEAAAATSEALQEELTRTSGDQHRLAGRLASLTTEVSTIREDFDDLLKALPEGTVSGTPVPISMQTD</sequence>
<accession>A0AAW0XMI3</accession>
<feature type="signal peptide" evidence="1">
    <location>
        <begin position="1"/>
        <end position="24"/>
    </location>
</feature>
<organism evidence="2 3">
    <name type="scientific">Cherax quadricarinatus</name>
    <name type="common">Australian red claw crayfish</name>
    <dbReference type="NCBI Taxonomy" id="27406"/>
    <lineage>
        <taxon>Eukaryota</taxon>
        <taxon>Metazoa</taxon>
        <taxon>Ecdysozoa</taxon>
        <taxon>Arthropoda</taxon>
        <taxon>Crustacea</taxon>
        <taxon>Multicrustacea</taxon>
        <taxon>Malacostraca</taxon>
        <taxon>Eumalacostraca</taxon>
        <taxon>Eucarida</taxon>
        <taxon>Decapoda</taxon>
        <taxon>Pleocyemata</taxon>
        <taxon>Astacidea</taxon>
        <taxon>Parastacoidea</taxon>
        <taxon>Parastacidae</taxon>
        <taxon>Cherax</taxon>
    </lineage>
</organism>